<dbReference type="InterPro" id="IPR044929">
    <property type="entry name" value="DNA/RNA_non-sp_Endonuclease_sf"/>
</dbReference>
<dbReference type="Pfam" id="PF07679">
    <property type="entry name" value="I-set"/>
    <property type="match status" value="5"/>
</dbReference>
<dbReference type="EMBL" id="GDQN01003046">
    <property type="protein sequence ID" value="JAT88008.1"/>
    <property type="molecule type" value="Transcribed_RNA"/>
</dbReference>
<evidence type="ECO:0000256" key="6">
    <source>
        <dbReference type="SAM" id="SignalP"/>
    </source>
</evidence>
<dbReference type="CDD" id="cd00096">
    <property type="entry name" value="Ig"/>
    <property type="match status" value="3"/>
</dbReference>
<organism evidence="9">
    <name type="scientific">Pectinophora gossypiella</name>
    <name type="common">Cotton pink bollworm</name>
    <name type="synonym">Depressaria gossypiella</name>
    <dbReference type="NCBI Taxonomy" id="13191"/>
    <lineage>
        <taxon>Eukaryota</taxon>
        <taxon>Metazoa</taxon>
        <taxon>Ecdysozoa</taxon>
        <taxon>Arthropoda</taxon>
        <taxon>Hexapoda</taxon>
        <taxon>Insecta</taxon>
        <taxon>Pterygota</taxon>
        <taxon>Neoptera</taxon>
        <taxon>Endopterygota</taxon>
        <taxon>Lepidoptera</taxon>
        <taxon>Glossata</taxon>
        <taxon>Ditrysia</taxon>
        <taxon>Gelechioidea</taxon>
        <taxon>Gelechiidae</taxon>
        <taxon>Apatetrinae</taxon>
        <taxon>Pectinophora</taxon>
    </lineage>
</organism>
<dbReference type="OrthoDB" id="5985519at2759"/>
<dbReference type="InterPro" id="IPR036465">
    <property type="entry name" value="vWFA_dom_sf"/>
</dbReference>
<feature type="chain" id="PRO_5009115457" description="Hemicentin-1" evidence="6">
    <location>
        <begin position="26"/>
        <end position="1567"/>
    </location>
</feature>
<feature type="domain" description="Ig-like" evidence="8">
    <location>
        <begin position="797"/>
        <end position="893"/>
    </location>
</feature>
<protein>
    <recommendedName>
        <fullName evidence="10">Hemicentin-1</fullName>
    </recommendedName>
</protein>
<gene>
    <name evidence="9" type="ORF">g.14165</name>
</gene>
<keyword evidence="5" id="KW-0393">Immunoglobulin domain</keyword>
<dbReference type="PANTHER" id="PTHR45080">
    <property type="entry name" value="CONTACTIN 5"/>
    <property type="match status" value="1"/>
</dbReference>
<dbReference type="Gene3D" id="3.40.50.410">
    <property type="entry name" value="von Willebrand factor, type A domain"/>
    <property type="match status" value="1"/>
</dbReference>
<feature type="domain" description="Ig-like" evidence="8">
    <location>
        <begin position="1162"/>
        <end position="1239"/>
    </location>
</feature>
<dbReference type="Pfam" id="PF13927">
    <property type="entry name" value="Ig_3"/>
    <property type="match status" value="2"/>
</dbReference>
<evidence type="ECO:0000256" key="1">
    <source>
        <dbReference type="ARBA" id="ARBA00004613"/>
    </source>
</evidence>
<dbReference type="PROSITE" id="PS50234">
    <property type="entry name" value="VWFA"/>
    <property type="match status" value="1"/>
</dbReference>
<dbReference type="GO" id="GO:0008046">
    <property type="term" value="F:axon guidance receptor activity"/>
    <property type="evidence" value="ECO:0007669"/>
    <property type="project" value="TreeGrafter"/>
</dbReference>
<feature type="domain" description="VWFA" evidence="7">
    <location>
        <begin position="33"/>
        <end position="214"/>
    </location>
</feature>
<dbReference type="GO" id="GO:0032991">
    <property type="term" value="C:protein-containing complex"/>
    <property type="evidence" value="ECO:0007669"/>
    <property type="project" value="UniProtKB-ARBA"/>
</dbReference>
<evidence type="ECO:0000313" key="9">
    <source>
        <dbReference type="EMBL" id="JAT88008.1"/>
    </source>
</evidence>
<dbReference type="InterPro" id="IPR013098">
    <property type="entry name" value="Ig_I-set"/>
</dbReference>
<feature type="domain" description="Ig-like" evidence="8">
    <location>
        <begin position="511"/>
        <end position="596"/>
    </location>
</feature>
<dbReference type="SMART" id="SM00409">
    <property type="entry name" value="IG"/>
    <property type="match status" value="8"/>
</dbReference>
<dbReference type="InterPro" id="IPR002035">
    <property type="entry name" value="VWF_A"/>
</dbReference>
<comment type="subcellular location">
    <subcellularLocation>
        <location evidence="1">Secreted</location>
    </subcellularLocation>
</comment>
<evidence type="ECO:0000259" key="7">
    <source>
        <dbReference type="PROSITE" id="PS50234"/>
    </source>
</evidence>
<dbReference type="GO" id="GO:0043025">
    <property type="term" value="C:neuronal cell body"/>
    <property type="evidence" value="ECO:0007669"/>
    <property type="project" value="TreeGrafter"/>
</dbReference>
<dbReference type="InterPro" id="IPR003599">
    <property type="entry name" value="Ig_sub"/>
</dbReference>
<proteinExistence type="predicted"/>
<dbReference type="InterPro" id="IPR007110">
    <property type="entry name" value="Ig-like_dom"/>
</dbReference>
<dbReference type="InterPro" id="IPR013783">
    <property type="entry name" value="Ig-like_fold"/>
</dbReference>
<keyword evidence="2" id="KW-0964">Secreted</keyword>
<dbReference type="InterPro" id="IPR044925">
    <property type="entry name" value="His-Me_finger_sf"/>
</dbReference>
<feature type="signal peptide" evidence="6">
    <location>
        <begin position="1"/>
        <end position="25"/>
    </location>
</feature>
<accession>A0A1E1WM33</accession>
<dbReference type="InterPro" id="IPR050958">
    <property type="entry name" value="Cell_Adh-Cytoskel_Orgn"/>
</dbReference>
<dbReference type="Pfam" id="PF25106">
    <property type="entry name" value="VWA_4"/>
    <property type="match status" value="1"/>
</dbReference>
<feature type="domain" description="Ig-like" evidence="8">
    <location>
        <begin position="607"/>
        <end position="696"/>
    </location>
</feature>
<dbReference type="SUPFAM" id="SSF53300">
    <property type="entry name" value="vWA-like"/>
    <property type="match status" value="1"/>
</dbReference>
<evidence type="ECO:0000256" key="5">
    <source>
        <dbReference type="ARBA" id="ARBA00023319"/>
    </source>
</evidence>
<dbReference type="InterPro" id="IPR056861">
    <property type="entry name" value="HMCN1-like_VWA"/>
</dbReference>
<evidence type="ECO:0000256" key="2">
    <source>
        <dbReference type="ARBA" id="ARBA00022525"/>
    </source>
</evidence>
<dbReference type="GO" id="GO:0050808">
    <property type="term" value="P:synapse organization"/>
    <property type="evidence" value="ECO:0007669"/>
    <property type="project" value="TreeGrafter"/>
</dbReference>
<feature type="domain" description="Ig-like" evidence="8">
    <location>
        <begin position="701"/>
        <end position="793"/>
    </location>
</feature>
<dbReference type="CDD" id="cd00198">
    <property type="entry name" value="vWFA"/>
    <property type="match status" value="1"/>
</dbReference>
<dbReference type="GO" id="GO:0030424">
    <property type="term" value="C:axon"/>
    <property type="evidence" value="ECO:0007669"/>
    <property type="project" value="TreeGrafter"/>
</dbReference>
<keyword evidence="4" id="KW-1015">Disulfide bond</keyword>
<dbReference type="InterPro" id="IPR036179">
    <property type="entry name" value="Ig-like_dom_sf"/>
</dbReference>
<dbReference type="SMART" id="SM00408">
    <property type="entry name" value="IGc2"/>
    <property type="match status" value="7"/>
</dbReference>
<dbReference type="Gene3D" id="2.60.40.10">
    <property type="entry name" value="Immunoglobulins"/>
    <property type="match status" value="7"/>
</dbReference>
<dbReference type="SUPFAM" id="SSF54060">
    <property type="entry name" value="His-Me finger endonucleases"/>
    <property type="match status" value="1"/>
</dbReference>
<dbReference type="PROSITE" id="PS50835">
    <property type="entry name" value="IG_LIKE"/>
    <property type="match status" value="9"/>
</dbReference>
<evidence type="ECO:0000256" key="3">
    <source>
        <dbReference type="ARBA" id="ARBA00022729"/>
    </source>
</evidence>
<name>A0A1E1WM33_PECGO</name>
<evidence type="ECO:0000256" key="4">
    <source>
        <dbReference type="ARBA" id="ARBA00023157"/>
    </source>
</evidence>
<keyword evidence="3 6" id="KW-0732">Signal</keyword>
<dbReference type="SUPFAM" id="SSF48726">
    <property type="entry name" value="Immunoglobulin"/>
    <property type="match status" value="8"/>
</dbReference>
<feature type="domain" description="Ig-like" evidence="8">
    <location>
        <begin position="418"/>
        <end position="507"/>
    </location>
</feature>
<evidence type="ECO:0000259" key="8">
    <source>
        <dbReference type="PROSITE" id="PS50835"/>
    </source>
</evidence>
<dbReference type="Gene3D" id="3.40.570.10">
    <property type="entry name" value="Extracellular Endonuclease, subunit A"/>
    <property type="match status" value="1"/>
</dbReference>
<dbReference type="InterPro" id="IPR003598">
    <property type="entry name" value="Ig_sub2"/>
</dbReference>
<sequence>LSVKMAPRWIQIWLLSLISVNIVTASSNKQYGSLSFVIDDSASMQNEIEQVKNAVNRIMDIILNKASSQIQDIVLVTFNDPAYLTQLLKKTRDREQLRLALHGIRVHGGGDCPEYSLTGLKMALENTLPNSIIFVFTDASPKDKELTQKVIRLAQSKSSQVIFILTPAPAYCKRYDREDNFRPYTEIAANTFGQVFKLENKNQINDILHFVDTVVAGNKDVITSVTVPPNTQTYIPFAIDDQTEYAIISASGKDVELDIIEGPTRNYEKVVWLKNAKVVKLNNPDPGQYKAIVKGTATTTVMIFGRTDFTFQHGFHENVPTKFNNDRKQPTEGTKYHLLISVNDPTNSVNIQTAEILSTAENVLIPHLNLRRVSENYYATDLFTPPSSTFLIAISGVGKKTGKEIRRIAKTPIESRPPNSDPIISIEEQGSHEYDSELSLTCKVKAYPKPTITWKDSLENVIPSTTNTLSNTQYVSTTKIQHLRKSQTYRCYAENDIGESSKGVDINVKSPLRILDGYTDKGNVNYGTSATLYCNIGSNYAIERTWYQVKGGTRNKIAQSDKYNVNNYELTIKNVNENDEGKYVCVVTLRDDKDMKHEIVKDVKINPVAPVMGEPTKMQVRVKDSTTIKCNIVEAYPKPKVSWQFKKSGTNDVQTIPNPGNNKELVINNADLKDAGNYYCIAENSKGHASQEFTLTVLTAPRVTLQANNLEKSPVNIAYNGDVKLTCVVTSHSTPVIKWRNSKGNEIAADKPVNSKFNEYTSHITQSKILRSERYSCEAVNEIDKTIKQVDVNLISPFQSSSKDNNTVKGVKYGETSVITCDIVSAFPMKFTWVHIVGKPQKTIVIENSEKYVVSKDGKELKIKNIELNSEGQYKCLAELEKDPEMKDSHTVTVKITDLASPEIVKQPSTIRVNVTNDVTLKCKISRGNPKPTIMWSVQKDGNDKYEALVKETKEELIIKKTIYQNTGMYKCVASNVVDKDEQITELIVEGPPVITSDNSITYTALQGDNSLRIPCVAIGYPKPTISWTLGNGTAITENSKLTVDNGDLIINKPTESDTMNYSCNAKNNRGFDSMVFDVYVSMYIDFDKDYGNITYIYMKNGESKDLKCDGRWFQSGTPTEVVGTYSLKNVNVENDGNYTCRSSDKIPPKSHTYVVDVGYQPILDNKDNQTVDWKGENNRLVCTVEMKPDTRTVKIEWLYNGKVTDIKTQTHPILGWGDYSCTISNYHGTVSKHFKVISSGCLIETKPEVGKSPLILTPSGTWPYVKGENKFVYVKHNTKLLLTCHSQANKPNTFENLPEKSHAIVTCDHETSFLINDKPYKISDLQCKSDTTPAVQKTGEQCADTNSEIVKVGYNIPEAKGKFLEVYSLCVDKDRNVPLYTKVTMRRPENSLPLPKITLDKWLKYGSHKENNSDYCSVTSGCCLEDSQLVSTMDVRQGPPQVATLVETSNFVPVWRDCGQDVTWSDLDKSLRSRGFSALSTFEMWSGAEKYVEKNHILVPRYLWKVLKLTARKIYVVVQVNDPSPTDDDILCSEPCEDFIPYNKYTYCCNVPEFKKTFFHNYKMLI</sequence>
<feature type="domain" description="Ig-like" evidence="8">
    <location>
        <begin position="1112"/>
        <end position="1157"/>
    </location>
</feature>
<feature type="domain" description="Ig-like" evidence="8">
    <location>
        <begin position="902"/>
        <end position="985"/>
    </location>
</feature>
<evidence type="ECO:0008006" key="10">
    <source>
        <dbReference type="Google" id="ProtNLM"/>
    </source>
</evidence>
<feature type="non-terminal residue" evidence="9">
    <location>
        <position position="1"/>
    </location>
</feature>
<feature type="domain" description="Ig-like" evidence="8">
    <location>
        <begin position="992"/>
        <end position="1082"/>
    </location>
</feature>
<reference evidence="9" key="1">
    <citation type="submission" date="2015-09" db="EMBL/GenBank/DDBJ databases">
        <title>De novo assembly of Pectinophora gossypiella (Pink Bollworm) gut transcriptome.</title>
        <authorList>
            <person name="Tassone E.E."/>
        </authorList>
    </citation>
    <scope>NUCLEOTIDE SEQUENCE</scope>
</reference>
<dbReference type="GO" id="GO:0007156">
    <property type="term" value="P:homophilic cell adhesion via plasma membrane adhesion molecules"/>
    <property type="evidence" value="ECO:0007669"/>
    <property type="project" value="TreeGrafter"/>
</dbReference>
<dbReference type="SMART" id="SM00327">
    <property type="entry name" value="VWA"/>
    <property type="match status" value="1"/>
</dbReference>
<dbReference type="PANTHER" id="PTHR45080:SF8">
    <property type="entry name" value="IG-LIKE DOMAIN-CONTAINING PROTEIN"/>
    <property type="match status" value="1"/>
</dbReference>
<dbReference type="GO" id="GO:0005886">
    <property type="term" value="C:plasma membrane"/>
    <property type="evidence" value="ECO:0007669"/>
    <property type="project" value="TreeGrafter"/>
</dbReference>